<dbReference type="Proteomes" id="UP000254051">
    <property type="component" value="Unassembled WGS sequence"/>
</dbReference>
<dbReference type="EMBL" id="UHJJ01000020">
    <property type="protein sequence ID" value="SUQ16021.1"/>
    <property type="molecule type" value="Genomic_DNA"/>
</dbReference>
<keyword evidence="2" id="KW-0813">Transport</keyword>
<keyword evidence="3" id="KW-1003">Cell membrane</keyword>
<dbReference type="SUPFAM" id="SSF52540">
    <property type="entry name" value="P-loop containing nucleoside triphosphate hydrolases"/>
    <property type="match status" value="1"/>
</dbReference>
<feature type="domain" description="ABC transporter" evidence="7">
    <location>
        <begin position="4"/>
        <end position="239"/>
    </location>
</feature>
<evidence type="ECO:0000256" key="3">
    <source>
        <dbReference type="ARBA" id="ARBA00022475"/>
    </source>
</evidence>
<name>A0A316ABU9_9FIRM</name>
<evidence type="ECO:0000259" key="7">
    <source>
        <dbReference type="PROSITE" id="PS50893"/>
    </source>
</evidence>
<accession>A0A316ABU9</accession>
<evidence type="ECO:0000256" key="6">
    <source>
        <dbReference type="ARBA" id="ARBA00023136"/>
    </source>
</evidence>
<dbReference type="InterPro" id="IPR003593">
    <property type="entry name" value="AAA+_ATPase"/>
</dbReference>
<dbReference type="CDD" id="cd03293">
    <property type="entry name" value="ABC_NrtD_SsuB_transporters"/>
    <property type="match status" value="1"/>
</dbReference>
<dbReference type="InterPro" id="IPR003439">
    <property type="entry name" value="ABC_transporter-like_ATP-bd"/>
</dbReference>
<evidence type="ECO:0000313" key="9">
    <source>
        <dbReference type="Proteomes" id="UP000254051"/>
    </source>
</evidence>
<dbReference type="PROSITE" id="PS50893">
    <property type="entry name" value="ABC_TRANSPORTER_2"/>
    <property type="match status" value="1"/>
</dbReference>
<dbReference type="SMART" id="SM00382">
    <property type="entry name" value="AAA"/>
    <property type="match status" value="1"/>
</dbReference>
<dbReference type="GO" id="GO:0005886">
    <property type="term" value="C:plasma membrane"/>
    <property type="evidence" value="ECO:0007669"/>
    <property type="project" value="UniProtKB-SubCell"/>
</dbReference>
<reference evidence="9" key="1">
    <citation type="submission" date="2017-07" db="EMBL/GenBank/DDBJ databases">
        <authorList>
            <person name="Varghese N."/>
            <person name="Submissions S."/>
        </authorList>
    </citation>
    <scope>NUCLEOTIDE SEQUENCE [LARGE SCALE GENOMIC DNA]</scope>
    <source>
        <strain evidence="9">NLAE-zl-C134</strain>
    </source>
</reference>
<comment type="subcellular location">
    <subcellularLocation>
        <location evidence="1">Cell membrane</location>
        <topology evidence="1">Peripheral membrane protein</topology>
    </subcellularLocation>
</comment>
<evidence type="ECO:0000256" key="4">
    <source>
        <dbReference type="ARBA" id="ARBA00022741"/>
    </source>
</evidence>
<sequence length="267" mass="29774">MSEIKITDLSFAYKDQPERLILKDISVEVEHGEFVCLLGQSGCGKSTFLRLLAGLEAPANGVIQVNGEDMKGASLNRSVVFQDYGLFPWMTAGENIMLALEQKYPKKSKKELKGIAVDMLAKVGLDGTVFKKLPKALSGGMKQRCAIARSLSIDPPILLMDEPFGALDAVTRAKLQDLLVDLWNNEDEKKTVFFVTHDVDEAILLANRILVFGQSPSNIIYDKKVPGDMHATRESIFDNPDVLKLRNELIYYINRDVAERTNKVQNN</sequence>
<keyword evidence="5 8" id="KW-0067">ATP-binding</keyword>
<evidence type="ECO:0000256" key="2">
    <source>
        <dbReference type="ARBA" id="ARBA00022448"/>
    </source>
</evidence>
<dbReference type="Pfam" id="PF00005">
    <property type="entry name" value="ABC_tran"/>
    <property type="match status" value="1"/>
</dbReference>
<dbReference type="PANTHER" id="PTHR42788:SF7">
    <property type="entry name" value="NITRATE ABC TRANSPORTER ATP-BINDING PROTEIN"/>
    <property type="match status" value="1"/>
</dbReference>
<dbReference type="InterPro" id="IPR027417">
    <property type="entry name" value="P-loop_NTPase"/>
</dbReference>
<dbReference type="Gene3D" id="3.40.50.300">
    <property type="entry name" value="P-loop containing nucleotide triphosphate hydrolases"/>
    <property type="match status" value="1"/>
</dbReference>
<evidence type="ECO:0000313" key="8">
    <source>
        <dbReference type="EMBL" id="SUQ16021.1"/>
    </source>
</evidence>
<gene>
    <name evidence="8" type="ORF">SAMN05216529_1204</name>
</gene>
<dbReference type="AlphaFoldDB" id="A0A316ABU9"/>
<dbReference type="PANTHER" id="PTHR42788">
    <property type="entry name" value="TAURINE IMPORT ATP-BINDING PROTEIN-RELATED"/>
    <property type="match status" value="1"/>
</dbReference>
<keyword evidence="9" id="KW-1185">Reference proteome</keyword>
<protein>
    <submittedName>
        <fullName evidence="8">NitT/TauT family transport system ATP-binding protein</fullName>
    </submittedName>
</protein>
<dbReference type="InterPro" id="IPR050166">
    <property type="entry name" value="ABC_transporter_ATP-bind"/>
</dbReference>
<evidence type="ECO:0000256" key="1">
    <source>
        <dbReference type="ARBA" id="ARBA00004202"/>
    </source>
</evidence>
<dbReference type="GO" id="GO:0016887">
    <property type="term" value="F:ATP hydrolysis activity"/>
    <property type="evidence" value="ECO:0007669"/>
    <property type="project" value="InterPro"/>
</dbReference>
<organism evidence="8 9">
    <name type="scientific">Faecalicatena contorta</name>
    <dbReference type="NCBI Taxonomy" id="39482"/>
    <lineage>
        <taxon>Bacteria</taxon>
        <taxon>Bacillati</taxon>
        <taxon>Bacillota</taxon>
        <taxon>Clostridia</taxon>
        <taxon>Lachnospirales</taxon>
        <taxon>Lachnospiraceae</taxon>
        <taxon>Faecalicatena</taxon>
    </lineage>
</organism>
<keyword evidence="6" id="KW-0472">Membrane</keyword>
<keyword evidence="4" id="KW-0547">Nucleotide-binding</keyword>
<evidence type="ECO:0000256" key="5">
    <source>
        <dbReference type="ARBA" id="ARBA00022840"/>
    </source>
</evidence>
<dbReference type="RefSeq" id="WP_181392927.1">
    <property type="nucleotide sequence ID" value="NZ_QGDS01000020.1"/>
</dbReference>
<proteinExistence type="predicted"/>
<dbReference type="GO" id="GO:0005524">
    <property type="term" value="F:ATP binding"/>
    <property type="evidence" value="ECO:0007669"/>
    <property type="project" value="UniProtKB-KW"/>
</dbReference>